<evidence type="ECO:0000313" key="2">
    <source>
        <dbReference type="EMBL" id="KAK7542067.1"/>
    </source>
</evidence>
<dbReference type="RefSeq" id="XP_066658360.1">
    <property type="nucleotide sequence ID" value="XM_066794403.1"/>
</dbReference>
<dbReference type="Proteomes" id="UP001360953">
    <property type="component" value="Unassembled WGS sequence"/>
</dbReference>
<comment type="caution">
    <text evidence="2">The sequence shown here is derived from an EMBL/GenBank/DDBJ whole genome shotgun (WGS) entry which is preliminary data.</text>
</comment>
<evidence type="ECO:0000313" key="3">
    <source>
        <dbReference type="Proteomes" id="UP001360953"/>
    </source>
</evidence>
<dbReference type="EMBL" id="JBBPEH010000002">
    <property type="protein sequence ID" value="KAK7542067.1"/>
    <property type="molecule type" value="Genomic_DNA"/>
</dbReference>
<sequence>MLALSANGRLIAPSKACDGVCARSGVLSSTVAGALAIHCHHHHITARSGMAVGRVFVYDTRLSDDPEIRTARVEPSKFLQSVGSAHTLKRKQSLPSSNGSKTPARSVVRLEFAIGQRTSCEAVMTEHPRLIRPPNDSQGTGSTSNEGKRRTPCTCLQGLSSNRLHLNPSFILPLLLPRSVCP</sequence>
<organism evidence="2 3">
    <name type="scientific">Phyllosticta citribraziliensis</name>
    <dbReference type="NCBI Taxonomy" id="989973"/>
    <lineage>
        <taxon>Eukaryota</taxon>
        <taxon>Fungi</taxon>
        <taxon>Dikarya</taxon>
        <taxon>Ascomycota</taxon>
        <taxon>Pezizomycotina</taxon>
        <taxon>Dothideomycetes</taxon>
        <taxon>Dothideomycetes incertae sedis</taxon>
        <taxon>Botryosphaeriales</taxon>
        <taxon>Phyllostictaceae</taxon>
        <taxon>Phyllosticta</taxon>
    </lineage>
</organism>
<name>A0ABR1M394_9PEZI</name>
<dbReference type="GeneID" id="92027309"/>
<evidence type="ECO:0000256" key="1">
    <source>
        <dbReference type="SAM" id="MobiDB-lite"/>
    </source>
</evidence>
<keyword evidence="3" id="KW-1185">Reference proteome</keyword>
<accession>A0ABR1M394</accession>
<gene>
    <name evidence="2" type="ORF">J3D65DRAFT_199689</name>
</gene>
<reference evidence="2 3" key="1">
    <citation type="submission" date="2024-04" db="EMBL/GenBank/DDBJ databases">
        <title>Phyllosticta paracitricarpa is synonymous to the EU quarantine fungus P. citricarpa based on phylogenomic analyses.</title>
        <authorList>
            <consortium name="Lawrence Berkeley National Laboratory"/>
            <person name="Van ingen-buijs V.A."/>
            <person name="Van westerhoven A.C."/>
            <person name="Haridas S."/>
            <person name="Skiadas P."/>
            <person name="Martin F."/>
            <person name="Groenewald J.Z."/>
            <person name="Crous P.W."/>
            <person name="Seidl M.F."/>
        </authorList>
    </citation>
    <scope>NUCLEOTIDE SEQUENCE [LARGE SCALE GENOMIC DNA]</scope>
    <source>
        <strain evidence="2 3">CPC 17464</strain>
    </source>
</reference>
<feature type="region of interest" description="Disordered" evidence="1">
    <location>
        <begin position="128"/>
        <end position="152"/>
    </location>
</feature>
<protein>
    <submittedName>
        <fullName evidence="2">Uncharacterized protein</fullName>
    </submittedName>
</protein>
<proteinExistence type="predicted"/>
<feature type="compositionally biased region" description="Polar residues" evidence="1">
    <location>
        <begin position="93"/>
        <end position="102"/>
    </location>
</feature>
<feature type="compositionally biased region" description="Polar residues" evidence="1">
    <location>
        <begin position="135"/>
        <end position="145"/>
    </location>
</feature>
<feature type="region of interest" description="Disordered" evidence="1">
    <location>
        <begin position="82"/>
        <end position="102"/>
    </location>
</feature>